<gene>
    <name evidence="2" type="ORF">FD17_GL001552</name>
</gene>
<sequence length="163" mass="18123">MAIQLNVPLIEQRPELPTGCEITAVTMMLKYAGANVDKVSLAHEMPYDKSDCNKGFVGDPFTDDGDSIYPPALMKLVKKYAGSSTDLTGKQLADLMTYVDQSRHPIVTWVGDFDGFNTHALLMTGSDDSQIFYNDCWTGEQTSLPYAKFEEIYSKLGQRAISY</sequence>
<evidence type="ECO:0000313" key="2">
    <source>
        <dbReference type="EMBL" id="KRK86967.1"/>
    </source>
</evidence>
<dbReference type="Proteomes" id="UP000051581">
    <property type="component" value="Unassembled WGS sequence"/>
</dbReference>
<dbReference type="PIRSF" id="PIRSF032442">
    <property type="entry name" value="UCP032442"/>
    <property type="match status" value="1"/>
</dbReference>
<dbReference type="AlphaFoldDB" id="A0A0R1L6D7"/>
<dbReference type="RefSeq" id="WP_082617217.1">
    <property type="nucleotide sequence ID" value="NZ_AZEA01000029.1"/>
</dbReference>
<dbReference type="Pfam" id="PF13529">
    <property type="entry name" value="Peptidase_C39_2"/>
    <property type="match status" value="1"/>
</dbReference>
<evidence type="ECO:0000259" key="1">
    <source>
        <dbReference type="Pfam" id="PF13529"/>
    </source>
</evidence>
<dbReference type="PANTHER" id="PTHR37806:SF1">
    <property type="entry name" value="PEPTIDASE C39-LIKE DOMAIN-CONTAINING PROTEIN"/>
    <property type="match status" value="1"/>
</dbReference>
<dbReference type="OrthoDB" id="1164310at2"/>
<dbReference type="InterPro" id="IPR039564">
    <property type="entry name" value="Peptidase_C39-like"/>
</dbReference>
<reference evidence="2 3" key="1">
    <citation type="journal article" date="2015" name="Genome Announc.">
        <title>Expanding the biotechnology potential of lactobacilli through comparative genomics of 213 strains and associated genera.</title>
        <authorList>
            <person name="Sun Z."/>
            <person name="Harris H.M."/>
            <person name="McCann A."/>
            <person name="Guo C."/>
            <person name="Argimon S."/>
            <person name="Zhang W."/>
            <person name="Yang X."/>
            <person name="Jeffery I.B."/>
            <person name="Cooney J.C."/>
            <person name="Kagawa T.F."/>
            <person name="Liu W."/>
            <person name="Song Y."/>
            <person name="Salvetti E."/>
            <person name="Wrobel A."/>
            <person name="Rasinkangas P."/>
            <person name="Parkhill J."/>
            <person name="Rea M.C."/>
            <person name="O'Sullivan O."/>
            <person name="Ritari J."/>
            <person name="Douillard F.P."/>
            <person name="Paul Ross R."/>
            <person name="Yang R."/>
            <person name="Briner A.E."/>
            <person name="Felis G.E."/>
            <person name="de Vos W.M."/>
            <person name="Barrangou R."/>
            <person name="Klaenhammer T.R."/>
            <person name="Caufield P.W."/>
            <person name="Cui Y."/>
            <person name="Zhang H."/>
            <person name="O'Toole P.W."/>
        </authorList>
    </citation>
    <scope>NUCLEOTIDE SEQUENCE [LARGE SCALE GENOMIC DNA]</scope>
    <source>
        <strain evidence="2 3">DSM 19904</strain>
    </source>
</reference>
<dbReference type="PANTHER" id="PTHR37806">
    <property type="entry name" value="LMO0724 PROTEIN"/>
    <property type="match status" value="1"/>
</dbReference>
<name>A0A0R1L6D7_9LACO</name>
<comment type="caution">
    <text evidence="2">The sequence shown here is derived from an EMBL/GenBank/DDBJ whole genome shotgun (WGS) entry which is preliminary data.</text>
</comment>
<feature type="domain" description="Peptidase C39-like" evidence="1">
    <location>
        <begin position="5"/>
        <end position="137"/>
    </location>
</feature>
<protein>
    <submittedName>
        <fullName evidence="2">SH3 domain-containing protein</fullName>
    </submittedName>
</protein>
<dbReference type="PATRIC" id="fig|1423808.3.peg.1574"/>
<evidence type="ECO:0000313" key="3">
    <source>
        <dbReference type="Proteomes" id="UP000051581"/>
    </source>
</evidence>
<dbReference type="Gene3D" id="3.90.70.10">
    <property type="entry name" value="Cysteine proteinases"/>
    <property type="match status" value="1"/>
</dbReference>
<keyword evidence="3" id="KW-1185">Reference proteome</keyword>
<proteinExistence type="predicted"/>
<accession>A0A0R1L6D7</accession>
<organism evidence="2 3">
    <name type="scientific">Lentilactobacillus sunkii DSM 19904</name>
    <dbReference type="NCBI Taxonomy" id="1423808"/>
    <lineage>
        <taxon>Bacteria</taxon>
        <taxon>Bacillati</taxon>
        <taxon>Bacillota</taxon>
        <taxon>Bacilli</taxon>
        <taxon>Lactobacillales</taxon>
        <taxon>Lactobacillaceae</taxon>
        <taxon>Lentilactobacillus</taxon>
    </lineage>
</organism>
<dbReference type="EMBL" id="AZEA01000029">
    <property type="protein sequence ID" value="KRK86967.1"/>
    <property type="molecule type" value="Genomic_DNA"/>
</dbReference>
<dbReference type="InterPro" id="IPR016997">
    <property type="entry name" value="UCP032442"/>
</dbReference>